<reference evidence="6 7" key="1">
    <citation type="journal article" date="2016" name="Genome Biol. Evol.">
        <title>Divergent and convergent evolution of fungal pathogenicity.</title>
        <authorList>
            <person name="Shang Y."/>
            <person name="Xiao G."/>
            <person name="Zheng P."/>
            <person name="Cen K."/>
            <person name="Zhan S."/>
            <person name="Wang C."/>
        </authorList>
    </citation>
    <scope>NUCLEOTIDE SEQUENCE [LARGE SCALE GENOMIC DNA]</scope>
    <source>
        <strain evidence="6 7">RCEF 4871</strain>
    </source>
</reference>
<dbReference type="Proteomes" id="UP000243498">
    <property type="component" value="Unassembled WGS sequence"/>
</dbReference>
<dbReference type="EMBL" id="AZHC01000002">
    <property type="protein sequence ID" value="OAA50658.1"/>
    <property type="molecule type" value="Genomic_DNA"/>
</dbReference>
<dbReference type="GO" id="GO:0004497">
    <property type="term" value="F:monooxygenase activity"/>
    <property type="evidence" value="ECO:0007669"/>
    <property type="project" value="UniProtKB-KW"/>
</dbReference>
<keyword evidence="6" id="KW-0503">Monooxygenase</keyword>
<evidence type="ECO:0000256" key="3">
    <source>
        <dbReference type="ARBA" id="ARBA00023002"/>
    </source>
</evidence>
<dbReference type="OrthoDB" id="4936702at2759"/>
<organism evidence="6 7">
    <name type="scientific">Metarhizium rileyi (strain RCEF 4871)</name>
    <name type="common">Nomuraea rileyi</name>
    <dbReference type="NCBI Taxonomy" id="1649241"/>
    <lineage>
        <taxon>Eukaryota</taxon>
        <taxon>Fungi</taxon>
        <taxon>Dikarya</taxon>
        <taxon>Ascomycota</taxon>
        <taxon>Pezizomycotina</taxon>
        <taxon>Sordariomycetes</taxon>
        <taxon>Hypocreomycetidae</taxon>
        <taxon>Hypocreales</taxon>
        <taxon>Clavicipitaceae</taxon>
        <taxon>Metarhizium</taxon>
    </lineage>
</organism>
<evidence type="ECO:0000256" key="4">
    <source>
        <dbReference type="ARBA" id="ARBA00023027"/>
    </source>
</evidence>
<dbReference type="PANTHER" id="PTHR43476">
    <property type="entry name" value="3-(3-HYDROXY-PHENYL)PROPIONATE/3-HYDROXYCINNAMIC ACID HYDROXYLASE"/>
    <property type="match status" value="1"/>
</dbReference>
<dbReference type="AlphaFoldDB" id="A0A162JY03"/>
<dbReference type="InterPro" id="IPR036188">
    <property type="entry name" value="FAD/NAD-bd_sf"/>
</dbReference>
<dbReference type="PANTHER" id="PTHR43476:SF4">
    <property type="entry name" value="BLR0106 PROTEIN"/>
    <property type="match status" value="1"/>
</dbReference>
<feature type="domain" description="FAD-binding" evidence="5">
    <location>
        <begin position="145"/>
        <end position="221"/>
    </location>
</feature>
<comment type="caution">
    <text evidence="6">The sequence shown here is derived from an EMBL/GenBank/DDBJ whole genome shotgun (WGS) entry which is preliminary data.</text>
</comment>
<gene>
    <name evidence="6" type="ORF">NOR_01108</name>
</gene>
<keyword evidence="4" id="KW-0520">NAD</keyword>
<dbReference type="OMA" id="FRIHNRC"/>
<evidence type="ECO:0000256" key="2">
    <source>
        <dbReference type="ARBA" id="ARBA00022827"/>
    </source>
</evidence>
<protein>
    <submittedName>
        <fullName evidence="6">Monooxygenase</fullName>
    </submittedName>
</protein>
<evidence type="ECO:0000259" key="5">
    <source>
        <dbReference type="Pfam" id="PF01494"/>
    </source>
</evidence>
<keyword evidence="1" id="KW-0285">Flavoprotein</keyword>
<sequence length="287" mass="32186">MADKKASKLPNETSQQSPKPFEKVLIVGAGPAGLLLSILLAQGHIPSTVLESWDRVDEKLRAMQYGVPATKVFRRSGILDDRAHIACLFRMTLTRLRSSGTGLHTEYTKLTADYKGYEDHGWEGEKQHLERRDLAFKKMLPGHPDPSQYRVTQTDGFRIHNRCVEKMRVGRVFLVGEAAYVCNPFGGYGCMAAVLDVTGLADCLIGYYEGKDDEDILKFIDRRSRKNLDRISKTSADTTLETDPFLALLESMQGDADETREFLLKVRSIEFDFTTLYKSPAAASEVP</sequence>
<proteinExistence type="predicted"/>
<evidence type="ECO:0000313" key="6">
    <source>
        <dbReference type="EMBL" id="OAA50658.1"/>
    </source>
</evidence>
<keyword evidence="2" id="KW-0274">FAD</keyword>
<dbReference type="InterPro" id="IPR050631">
    <property type="entry name" value="PheA/TfdB_FAD_monoxygenase"/>
</dbReference>
<keyword evidence="7" id="KW-1185">Reference proteome</keyword>
<dbReference type="InterPro" id="IPR002938">
    <property type="entry name" value="FAD-bd"/>
</dbReference>
<evidence type="ECO:0000256" key="1">
    <source>
        <dbReference type="ARBA" id="ARBA00022630"/>
    </source>
</evidence>
<dbReference type="STRING" id="1081105.A0A162JY03"/>
<dbReference type="Pfam" id="PF01494">
    <property type="entry name" value="FAD_binding_3"/>
    <property type="match status" value="2"/>
</dbReference>
<dbReference type="GO" id="GO:0071949">
    <property type="term" value="F:FAD binding"/>
    <property type="evidence" value="ECO:0007669"/>
    <property type="project" value="InterPro"/>
</dbReference>
<keyword evidence="3" id="KW-0560">Oxidoreductase</keyword>
<accession>A0A162JY03</accession>
<dbReference type="Gene3D" id="3.50.50.60">
    <property type="entry name" value="FAD/NAD(P)-binding domain"/>
    <property type="match status" value="2"/>
</dbReference>
<feature type="domain" description="FAD-binding" evidence="5">
    <location>
        <begin position="23"/>
        <end position="81"/>
    </location>
</feature>
<name>A0A162JY03_METRR</name>
<evidence type="ECO:0000313" key="7">
    <source>
        <dbReference type="Proteomes" id="UP000243498"/>
    </source>
</evidence>
<dbReference type="SUPFAM" id="SSF51905">
    <property type="entry name" value="FAD/NAD(P)-binding domain"/>
    <property type="match status" value="1"/>
</dbReference>